<keyword evidence="1" id="KW-0732">Signal</keyword>
<proteinExistence type="predicted"/>
<gene>
    <name evidence="2" type="ORF">S2091_0158</name>
</gene>
<name>A0A2S9H4U9_9BURK</name>
<sequence length="270" mass="30002">MFYKRICCVVFLIFLSHTVSAQELLFAVNEGVTYQDDGLPSERFKLLIKMLSKELKRPIKLHTISHYSDFEHELAIEHIDLAFIHPGNVGLIAAKSGNYFGLATAKDFTDYRARVMVKADSPLKSMADLRGKKIGVPSLESITTVMFTASLRELGIADPAKQFTPTRYQDAVPFMLDYGFVDAGVTGSGAVAKNWIAKGGRVIAETKPVPIKQFLMSRRFSAEEREKVQNLLLKLNETDDGKAALTGLHITGFVPWNTTVMDEASKRLGL</sequence>
<keyword evidence="3" id="KW-1185">Reference proteome</keyword>
<dbReference type="RefSeq" id="WP_105529874.1">
    <property type="nucleotide sequence ID" value="NZ_PUGF01000001.1"/>
</dbReference>
<feature type="chain" id="PRO_5015660673" evidence="1">
    <location>
        <begin position="22"/>
        <end position="270"/>
    </location>
</feature>
<comment type="caution">
    <text evidence="2">The sequence shown here is derived from an EMBL/GenBank/DDBJ whole genome shotgun (WGS) entry which is preliminary data.</text>
</comment>
<organism evidence="2 3">
    <name type="scientific">Solimicrobium silvestre</name>
    <dbReference type="NCBI Taxonomy" id="2099400"/>
    <lineage>
        <taxon>Bacteria</taxon>
        <taxon>Pseudomonadati</taxon>
        <taxon>Pseudomonadota</taxon>
        <taxon>Betaproteobacteria</taxon>
        <taxon>Burkholderiales</taxon>
        <taxon>Oxalobacteraceae</taxon>
        <taxon>Solimicrobium</taxon>
    </lineage>
</organism>
<dbReference type="Gene3D" id="3.40.190.10">
    <property type="entry name" value="Periplasmic binding protein-like II"/>
    <property type="match status" value="2"/>
</dbReference>
<evidence type="ECO:0000313" key="2">
    <source>
        <dbReference type="EMBL" id="PRC94963.1"/>
    </source>
</evidence>
<dbReference type="PANTHER" id="PTHR35841">
    <property type="entry name" value="PHOSPHONATES-BINDING PERIPLASMIC PROTEIN"/>
    <property type="match status" value="1"/>
</dbReference>
<dbReference type="SUPFAM" id="SSF53850">
    <property type="entry name" value="Periplasmic binding protein-like II"/>
    <property type="match status" value="1"/>
</dbReference>
<evidence type="ECO:0000256" key="1">
    <source>
        <dbReference type="SAM" id="SignalP"/>
    </source>
</evidence>
<dbReference type="EMBL" id="PUGF01000001">
    <property type="protein sequence ID" value="PRC94963.1"/>
    <property type="molecule type" value="Genomic_DNA"/>
</dbReference>
<evidence type="ECO:0000313" key="3">
    <source>
        <dbReference type="Proteomes" id="UP000237839"/>
    </source>
</evidence>
<dbReference type="OrthoDB" id="8773292at2"/>
<protein>
    <submittedName>
        <fullName evidence="2">ABC transporter, phosphonate, periplasmic substrate-binding protein</fullName>
    </submittedName>
</protein>
<reference evidence="2 3" key="1">
    <citation type="submission" date="2018-02" db="EMBL/GenBank/DDBJ databases">
        <title>Solimicrobium silvestre gen. nov., sp. nov., isolated from alpine forest soil.</title>
        <authorList>
            <person name="Margesin R."/>
            <person name="Albuquerque L."/>
            <person name="Zhang D.-C."/>
            <person name="Froufe H.J.C."/>
            <person name="Severino R."/>
            <person name="Roxo I."/>
            <person name="Egas C."/>
            <person name="Da Costa M.S."/>
        </authorList>
    </citation>
    <scope>NUCLEOTIDE SEQUENCE [LARGE SCALE GENOMIC DNA]</scope>
    <source>
        <strain evidence="2 3">S20-91</strain>
    </source>
</reference>
<dbReference type="Pfam" id="PF12974">
    <property type="entry name" value="Phosphonate-bd"/>
    <property type="match status" value="1"/>
</dbReference>
<accession>A0A2S9H4U9</accession>
<dbReference type="Proteomes" id="UP000237839">
    <property type="component" value="Unassembled WGS sequence"/>
</dbReference>
<dbReference type="AlphaFoldDB" id="A0A2S9H4U9"/>
<feature type="signal peptide" evidence="1">
    <location>
        <begin position="1"/>
        <end position="21"/>
    </location>
</feature>
<dbReference type="PANTHER" id="PTHR35841:SF1">
    <property type="entry name" value="PHOSPHONATES-BINDING PERIPLASMIC PROTEIN"/>
    <property type="match status" value="1"/>
</dbReference>